<accession>A0A660L070</accession>
<dbReference type="Pfam" id="PF03816">
    <property type="entry name" value="LytR_cpsA_psr"/>
    <property type="match status" value="1"/>
</dbReference>
<dbReference type="InterPro" id="IPR050922">
    <property type="entry name" value="LytR/CpsA/Psr_CW_biosynth"/>
</dbReference>
<evidence type="ECO:0000259" key="4">
    <source>
        <dbReference type="Pfam" id="PF03816"/>
    </source>
</evidence>
<evidence type="ECO:0000313" key="5">
    <source>
        <dbReference type="EMBL" id="RKQ87337.1"/>
    </source>
</evidence>
<organism evidence="5 6">
    <name type="scientific">Solirubrobacter pauli</name>
    <dbReference type="NCBI Taxonomy" id="166793"/>
    <lineage>
        <taxon>Bacteria</taxon>
        <taxon>Bacillati</taxon>
        <taxon>Actinomycetota</taxon>
        <taxon>Thermoleophilia</taxon>
        <taxon>Solirubrobacterales</taxon>
        <taxon>Solirubrobacteraceae</taxon>
        <taxon>Solirubrobacter</taxon>
    </lineage>
</organism>
<dbReference type="PANTHER" id="PTHR33392:SF6">
    <property type="entry name" value="POLYISOPRENYL-TEICHOIC ACID--PEPTIDOGLYCAN TEICHOIC ACID TRANSFERASE TAGU"/>
    <property type="match status" value="1"/>
</dbReference>
<dbReference type="Proteomes" id="UP000278962">
    <property type="component" value="Unassembled WGS sequence"/>
</dbReference>
<dbReference type="OrthoDB" id="9782542at2"/>
<evidence type="ECO:0000256" key="1">
    <source>
        <dbReference type="ARBA" id="ARBA00006068"/>
    </source>
</evidence>
<keyword evidence="6" id="KW-1185">Reference proteome</keyword>
<feature type="transmembrane region" description="Helical" evidence="3">
    <location>
        <begin position="21"/>
        <end position="45"/>
    </location>
</feature>
<evidence type="ECO:0000256" key="3">
    <source>
        <dbReference type="SAM" id="Phobius"/>
    </source>
</evidence>
<dbReference type="EMBL" id="RBIL01000002">
    <property type="protein sequence ID" value="RKQ87337.1"/>
    <property type="molecule type" value="Genomic_DNA"/>
</dbReference>
<evidence type="ECO:0000313" key="6">
    <source>
        <dbReference type="Proteomes" id="UP000278962"/>
    </source>
</evidence>
<proteinExistence type="inferred from homology"/>
<feature type="domain" description="Cell envelope-related transcriptional attenuator" evidence="4">
    <location>
        <begin position="103"/>
        <end position="251"/>
    </location>
</feature>
<sequence>MRRRYRNEERPPRVGAAVLAKAFIGVFLVFLSTGAGVAIAGYLMIAPPEIEGGAEAPPDIPIPEPDLPEPVEPGGPRTLLVLGSDRRAKTSKDAQLGQRENPHSDTIVLVRLDPKRHRVAVLSLPRDLAVTIPGYADNTKINQAYDEGGAALTLKTVRHFFESATGEKFNINGVIDVNFNGFQRAVNEVGGVYVDVDRKYYNPEGTGYASIDIQAGYQRLVGSDALDYVRYRHTDSDLFRGARQQDFLRQASAQKSVAEMKSVGEATELLGIMRQYLSFDKRFLSRRNLAGMLKTAVSLAMNDTVVNQVQLTGIMESEDPQADTRLYLSNASITKAYDSFMTGEGGAKNPTRKTEPTAESKKKKGKASTVSGLVDAKRIGEDLAVVAAPRLKKLPFYFPGKVTGRTQYVNETPRIYSLRDEDGNLQRAYRIVASIGESGEYWGVQGMTWRNPPIVASPDRIRKTASGRDLMLFYDGRKIRMVAWKTPRALYWVSNTIGRKISNARMIEIAASLRRLKQ</sequence>
<comment type="similarity">
    <text evidence="1">Belongs to the LytR/CpsA/Psr (LCP) family.</text>
</comment>
<dbReference type="RefSeq" id="WP_121255796.1">
    <property type="nucleotide sequence ID" value="NZ_RBIL01000002.1"/>
</dbReference>
<reference evidence="5 6" key="1">
    <citation type="submission" date="2018-10" db="EMBL/GenBank/DDBJ databases">
        <title>Genomic Encyclopedia of Archaeal and Bacterial Type Strains, Phase II (KMG-II): from individual species to whole genera.</title>
        <authorList>
            <person name="Goeker M."/>
        </authorList>
    </citation>
    <scope>NUCLEOTIDE SEQUENCE [LARGE SCALE GENOMIC DNA]</scope>
    <source>
        <strain evidence="5 6">DSM 14954</strain>
    </source>
</reference>
<comment type="caution">
    <text evidence="5">The sequence shown here is derived from an EMBL/GenBank/DDBJ whole genome shotgun (WGS) entry which is preliminary data.</text>
</comment>
<keyword evidence="3" id="KW-0812">Transmembrane</keyword>
<protein>
    <submittedName>
        <fullName evidence="5">LytR family transcriptional attenuator</fullName>
    </submittedName>
</protein>
<dbReference type="Gene3D" id="3.40.630.190">
    <property type="entry name" value="LCP protein"/>
    <property type="match status" value="1"/>
</dbReference>
<dbReference type="InterPro" id="IPR004474">
    <property type="entry name" value="LytR_CpsA_psr"/>
</dbReference>
<gene>
    <name evidence="5" type="ORF">C8N24_5358</name>
</gene>
<keyword evidence="3" id="KW-1133">Transmembrane helix</keyword>
<name>A0A660L070_9ACTN</name>
<feature type="region of interest" description="Disordered" evidence="2">
    <location>
        <begin position="340"/>
        <end position="367"/>
    </location>
</feature>
<keyword evidence="3" id="KW-0472">Membrane</keyword>
<dbReference type="AlphaFoldDB" id="A0A660L070"/>
<dbReference type="PANTHER" id="PTHR33392">
    <property type="entry name" value="POLYISOPRENYL-TEICHOIC ACID--PEPTIDOGLYCAN TEICHOIC ACID TRANSFERASE TAGU"/>
    <property type="match status" value="1"/>
</dbReference>
<dbReference type="NCBIfam" id="TIGR00350">
    <property type="entry name" value="lytR_cpsA_psr"/>
    <property type="match status" value="1"/>
</dbReference>
<evidence type="ECO:0000256" key="2">
    <source>
        <dbReference type="SAM" id="MobiDB-lite"/>
    </source>
</evidence>